<protein>
    <recommendedName>
        <fullName evidence="3">Alpha,alpha-trehalose-phosphate synthase (UDP-forming)</fullName>
    </recommendedName>
</protein>
<organism evidence="1 2">
    <name type="scientific">Prorocentrum cordatum</name>
    <dbReference type="NCBI Taxonomy" id="2364126"/>
    <lineage>
        <taxon>Eukaryota</taxon>
        <taxon>Sar</taxon>
        <taxon>Alveolata</taxon>
        <taxon>Dinophyceae</taxon>
        <taxon>Prorocentrales</taxon>
        <taxon>Prorocentraceae</taxon>
        <taxon>Prorocentrum</taxon>
    </lineage>
</organism>
<dbReference type="Proteomes" id="UP001189429">
    <property type="component" value="Unassembled WGS sequence"/>
</dbReference>
<dbReference type="CDD" id="cd03788">
    <property type="entry name" value="GT20_TPS"/>
    <property type="match status" value="1"/>
</dbReference>
<proteinExistence type="predicted"/>
<keyword evidence="2" id="KW-1185">Reference proteome</keyword>
<comment type="caution">
    <text evidence="1">The sequence shown here is derived from an EMBL/GenBank/DDBJ whole genome shotgun (WGS) entry which is preliminary data.</text>
</comment>
<evidence type="ECO:0000313" key="2">
    <source>
        <dbReference type="Proteomes" id="UP001189429"/>
    </source>
</evidence>
<gene>
    <name evidence="1" type="ORF">PCOR1329_LOCUS48966</name>
</gene>
<dbReference type="Gene3D" id="3.40.50.2000">
    <property type="entry name" value="Glycogen Phosphorylase B"/>
    <property type="match status" value="2"/>
</dbReference>
<evidence type="ECO:0000313" key="1">
    <source>
        <dbReference type="EMBL" id="CAK0859664.1"/>
    </source>
</evidence>
<dbReference type="InterPro" id="IPR003337">
    <property type="entry name" value="Trehalose_PPase"/>
</dbReference>
<accession>A0ABN9UJ08</accession>
<dbReference type="Pfam" id="PF02358">
    <property type="entry name" value="Trehalose_PPase"/>
    <property type="match status" value="1"/>
</dbReference>
<sequence>MRTSAVFSCEPDVAVSLFFEMNIKNLLEQGETSCRRGQGPAPVEVVLVGAPVVRRSCDRNLVQVMDYMKDDELDDFLRTTMQVVPAFPPPGRDRFADSAIFPLFHYSPPSLETGLGVYDWEGYEIVNAAYRDAVLKEHMRGDLVWINDYPLMLLPKMLRTQRPDIAIGFYMHCVFPSSELYRILPQREELLRGILSSNIIGFHNFQYVRRFLTSCTRVLGLECSANSIEACEDAGGTCTKVLSVPLGIHIQPFQAVLNQKETILRVQQIKDSFKGLQILAAVDRLEEKKGIPHKIMAFHKFLQRDPAWAHACVFVQIVVLREEASEDESGELSDEKQGLLQQVYQMAGEVNSKFGSIGHLPFHFLYQSFKKVDVAALLSVADVFVDTPLRDTLSQPAHEYLYCQQEKDCGVLIMSEFSGSAQSLRAAAISVNPWDTVGFADAFQEALEMDEENRQELHRYGYKYVTEYTLSHWAMNFLEELQTAEHETESERLQIPPPLDHDLPVTAWRKAKRRLVVLGFNGTLLPRGSNTHAKILPKLPSVLRGNLQVIAQDPHTEVIVVSGYSRSTLAQALSGVPCWIIAEGGVCHRKPGEDEFVSALDETDLEWRGPVREIMEYFAARTPGSNVVETSSSVSWHYQKTLGDHAALQSKDLLIHLWAGPLLSAPAEVVMGNESVSVRPTGVTKAPQLESIIQQICFQATEDGATRMKEEWSSAIRITEKCVIQHFRCLRAFLGWALESTPHGAYGAAPSALRAPGEGDPAPTQQTCSDLPKCWLCICWLF</sequence>
<reference evidence="1" key="1">
    <citation type="submission" date="2023-10" db="EMBL/GenBank/DDBJ databases">
        <authorList>
            <person name="Chen Y."/>
            <person name="Shah S."/>
            <person name="Dougan E. K."/>
            <person name="Thang M."/>
            <person name="Chan C."/>
        </authorList>
    </citation>
    <scope>NUCLEOTIDE SEQUENCE [LARGE SCALE GENOMIC DNA]</scope>
</reference>
<dbReference type="PANTHER" id="PTHR10788:SF106">
    <property type="entry name" value="BCDNA.GH08860"/>
    <property type="match status" value="1"/>
</dbReference>
<dbReference type="InterPro" id="IPR036412">
    <property type="entry name" value="HAD-like_sf"/>
</dbReference>
<dbReference type="SUPFAM" id="SSF53756">
    <property type="entry name" value="UDP-Glycosyltransferase/glycogen phosphorylase"/>
    <property type="match status" value="1"/>
</dbReference>
<dbReference type="PANTHER" id="PTHR10788">
    <property type="entry name" value="TREHALOSE-6-PHOSPHATE SYNTHASE"/>
    <property type="match status" value="1"/>
</dbReference>
<dbReference type="Pfam" id="PF00982">
    <property type="entry name" value="Glyco_transf_20"/>
    <property type="match status" value="1"/>
</dbReference>
<dbReference type="EMBL" id="CAUYUJ010015924">
    <property type="protein sequence ID" value="CAK0859664.1"/>
    <property type="molecule type" value="Genomic_DNA"/>
</dbReference>
<name>A0ABN9UJ08_9DINO</name>
<dbReference type="InterPro" id="IPR001830">
    <property type="entry name" value="Glyco_trans_20"/>
</dbReference>
<evidence type="ECO:0008006" key="3">
    <source>
        <dbReference type="Google" id="ProtNLM"/>
    </source>
</evidence>
<dbReference type="SUPFAM" id="SSF56784">
    <property type="entry name" value="HAD-like"/>
    <property type="match status" value="1"/>
</dbReference>